<keyword evidence="2" id="KW-1185">Reference proteome</keyword>
<dbReference type="PANTHER" id="PTHR38926:SF5">
    <property type="entry name" value="F-BOX AND LEUCINE-RICH REPEAT PROTEIN 6"/>
    <property type="match status" value="1"/>
</dbReference>
<name>A0A2A9NQJ7_9AGAR</name>
<accession>A0A2A9NQJ7</accession>
<dbReference type="InterPro" id="IPR032675">
    <property type="entry name" value="LRR_dom_sf"/>
</dbReference>
<dbReference type="SUPFAM" id="SSF52047">
    <property type="entry name" value="RNI-like"/>
    <property type="match status" value="1"/>
</dbReference>
<organism evidence="1 2">
    <name type="scientific">Amanita thiersii Skay4041</name>
    <dbReference type="NCBI Taxonomy" id="703135"/>
    <lineage>
        <taxon>Eukaryota</taxon>
        <taxon>Fungi</taxon>
        <taxon>Dikarya</taxon>
        <taxon>Basidiomycota</taxon>
        <taxon>Agaricomycotina</taxon>
        <taxon>Agaricomycetes</taxon>
        <taxon>Agaricomycetidae</taxon>
        <taxon>Agaricales</taxon>
        <taxon>Pluteineae</taxon>
        <taxon>Amanitaceae</taxon>
        <taxon>Amanita</taxon>
    </lineage>
</organism>
<dbReference type="PANTHER" id="PTHR38926">
    <property type="entry name" value="F-BOX DOMAIN CONTAINING PROTEIN, EXPRESSED"/>
    <property type="match status" value="1"/>
</dbReference>
<evidence type="ECO:0000313" key="1">
    <source>
        <dbReference type="EMBL" id="PFH50527.1"/>
    </source>
</evidence>
<dbReference type="EMBL" id="KZ302002">
    <property type="protein sequence ID" value="PFH50527.1"/>
    <property type="molecule type" value="Genomic_DNA"/>
</dbReference>
<reference evidence="1 2" key="1">
    <citation type="submission" date="2014-02" db="EMBL/GenBank/DDBJ databases">
        <title>Transposable element dynamics among asymbiotic and ectomycorrhizal Amanita fungi.</title>
        <authorList>
            <consortium name="DOE Joint Genome Institute"/>
            <person name="Hess J."/>
            <person name="Skrede I."/>
            <person name="Wolfe B."/>
            <person name="LaButti K."/>
            <person name="Ohm R.A."/>
            <person name="Grigoriev I.V."/>
            <person name="Pringle A."/>
        </authorList>
    </citation>
    <scope>NUCLEOTIDE SEQUENCE [LARGE SCALE GENOMIC DNA]</scope>
    <source>
        <strain evidence="1 2">SKay4041</strain>
    </source>
</reference>
<sequence length="487" mass="55118">MVHSATPSLSTDTLDNIPVHLPPELLRTIFALATDKKFNLTQDFTNDDRIRLSHVCSSWRSVLLGMKELWSDMVIDLEAHPRILAVASRFLSRADGVPLSISVRMNGAANYAPRDPSADEFIDKIILPYAAFTQSLRLYVPFRYISMLLTLPFALSFPILESLSLRQASYGILSQTAIPTTPHLSFPRLHTFEFGARLPEHKSLLEVPQLSFIQWTQITTLMIRRHIAAKTAYDILATCTGLRTLWANLNSIDPDERARLYGSPGLYLPHLERLHIRFCTSMGFSLFLSLLNLPSIRDLALKETDGNGLGWSSVLDDFLLNRCGSHLENIFISNSRYDDELEAVVPGERQFFLQKHALTLRRLSVSCLPLTGGQTVRQLISGEMCPQLEALSLNLCPIDDPFEQLDYVLSAVKDVRSEGRQPPVKDLYLYNLCLHPTINKAISTRFDSQLRKIRKCGWRNFVSHIYDCSSCAHDPQVFESDWFGYSA</sequence>
<proteinExistence type="predicted"/>
<evidence type="ECO:0000313" key="2">
    <source>
        <dbReference type="Proteomes" id="UP000242287"/>
    </source>
</evidence>
<dbReference type="AlphaFoldDB" id="A0A2A9NQJ7"/>
<dbReference type="Gene3D" id="1.20.1280.50">
    <property type="match status" value="1"/>
</dbReference>
<dbReference type="OrthoDB" id="3172239at2759"/>
<gene>
    <name evidence="1" type="ORF">AMATHDRAFT_47850</name>
</gene>
<dbReference type="STRING" id="703135.A0A2A9NQJ7"/>
<protein>
    <submittedName>
        <fullName evidence="1">Uncharacterized protein</fullName>
    </submittedName>
</protein>
<dbReference type="Proteomes" id="UP000242287">
    <property type="component" value="Unassembled WGS sequence"/>
</dbReference>
<dbReference type="Gene3D" id="3.80.10.10">
    <property type="entry name" value="Ribonuclease Inhibitor"/>
    <property type="match status" value="1"/>
</dbReference>